<accession>A0A0P1A6D9</accession>
<sequence length="1524" mass="170391">MQTSVKMAHRNLVVHGEAAQALEMCRRLLRTESSDQRLETAQLVVERLRSGGTDDSADDVNALLRLLSNYVEPTLELTEEILSLLLFYEHRVLLIHNLPKLTFQSKDCVQLVLQAYLGLLATDRSLLVPVLGSLAEMPLDYSEKTTVVDATQSLLDAAVEEDIPAVVQSLLSMITKSSALKALARLRSECNRIHSGTLSLTMEVIGRHATAGSVALTALLRLIRHADPLTVFDVVFLTFVMGKSAENELAVKSTILVTQSGRLHSRTMRQATTMLVNPEWATLLPSFIRFCSCLLAVCFHASTRSTLALSLIAIAVHSLIALIESRSTVQNEALILLLTIASQPMKLLLFGSADSVQHSRGVLCWNVAEVIALGFHDLARRNASVLASSSHLFLDHLHGVVSTAIEVEASGKYPSHILDLLCSTVALLTKKERGIYSLLMITIQKQLVSRIPGMTNDQLASRFQSGRTRSIASETKQLMAVFLTGHLLKNQVVVESRDRNLLATWMLRLLTCANRDETLLYVLRFVREELKGATNASSLEKDRALLTSAISQVFRKKGLIWRPRGQLIRRPKDDSDYVIAYEGKATNLIDQDERSTLVLDVIEFVRKMRFGVPSPAFGAMDSRERYTLKRLTEQEYLVKICLLRELFYCYLDFASPAEKTEIAGAALVLPTSFTYALKDQLSESVEPTAMNDVIWNLVCGLDIAVASTNFAADLYNSIIAKSTRNSECTGQYSRMVTKLLVCLEQRIQLEQILGAHRRNILRRLDRFDDSRHVDTQKHELEWLLLESSITEQLLNGQLRRVQGELPRASLFGLDFRVICFFVEGLFKKSLDLSLSLAFELDLLLIFSRHLQSDDVTCSGFGECNVLSSVTRNQRFLVTRSEGRQTVLWLCDRAIKLSRAFGNDEFDQVESDIDEDYEVGTTELAVRDVEQRKVVASCLACIIEIFIVILEKCRLATEVGDSGWALRMMELLAAGSCPNDDLSYLENSHGSNEIFFRFLARQSLELTNPTLACLVLDALASLVLNTRKQYLVGQLCLSLLHQTFPTHSTPDQIDIGTGNLYHGLPLRTLSNAVVQPSNGHMCALAKYRCSSMKWSHIPYLLVGSWAYSTSASIGSALLAQYLGEMRLLIDAAVPQRYHKTFKTHVARFDDNDVESDGDNEDNRSQPEPSVVDGEHLVLKSLTNESLPYFIEAVLLCAIASLYRAGPKKPNTNGCADAEYNPFSDYCQAMHVFETTLRVFAQAEACGFNLPVKTNLLVIRGATFVTRSVKLIITKCVAWRIEQSVADNTGALKHLGVLFGAADAIAAAMEMVSSTFQERVVLKMQYDRSSRRKGGRSNDLLEKAYGKKYNTRRSISKNEARLLPILSHGIREFQDFLHDQSTVNNIVLETAKNEWKDAESVRRNFEYRNVMLSDDKLISACRTLQTNELTTTLLKDWRIALSNDNDNDETDLEEDEESIYYEEDSLSEEEDGTFAVKSGTLKQNDALFNTSVMSRSVAELHDNEELGFPAIVVNFKNRKGLAKPSH</sequence>
<protein>
    <submittedName>
        <fullName evidence="2">Uncharacterized protein</fullName>
    </submittedName>
</protein>
<dbReference type="GeneID" id="36395178"/>
<reference evidence="3" key="1">
    <citation type="submission" date="2014-09" db="EMBL/GenBank/DDBJ databases">
        <authorList>
            <person name="Sharma Rahul"/>
            <person name="Thines Marco"/>
        </authorList>
    </citation>
    <scope>NUCLEOTIDE SEQUENCE [LARGE SCALE GENOMIC DNA]</scope>
</reference>
<dbReference type="RefSeq" id="XP_024572161.1">
    <property type="nucleotide sequence ID" value="XM_024728114.1"/>
</dbReference>
<name>A0A0P1A6D9_PLAHL</name>
<proteinExistence type="predicted"/>
<evidence type="ECO:0000313" key="2">
    <source>
        <dbReference type="EMBL" id="CEG35792.1"/>
    </source>
</evidence>
<dbReference type="EMBL" id="CCYD01000109">
    <property type="protein sequence ID" value="CEG35792.1"/>
    <property type="molecule type" value="Genomic_DNA"/>
</dbReference>
<keyword evidence="3" id="KW-1185">Reference proteome</keyword>
<evidence type="ECO:0000256" key="1">
    <source>
        <dbReference type="SAM" id="MobiDB-lite"/>
    </source>
</evidence>
<organism evidence="2 3">
    <name type="scientific">Plasmopara halstedii</name>
    <name type="common">Downy mildew of sunflower</name>
    <dbReference type="NCBI Taxonomy" id="4781"/>
    <lineage>
        <taxon>Eukaryota</taxon>
        <taxon>Sar</taxon>
        <taxon>Stramenopiles</taxon>
        <taxon>Oomycota</taxon>
        <taxon>Peronosporomycetes</taxon>
        <taxon>Peronosporales</taxon>
        <taxon>Peronosporaceae</taxon>
        <taxon>Plasmopara</taxon>
    </lineage>
</organism>
<feature type="region of interest" description="Disordered" evidence="1">
    <location>
        <begin position="1148"/>
        <end position="1169"/>
    </location>
</feature>
<dbReference type="OrthoDB" id="78023at2759"/>
<dbReference type="Proteomes" id="UP000054928">
    <property type="component" value="Unassembled WGS sequence"/>
</dbReference>
<evidence type="ECO:0000313" key="3">
    <source>
        <dbReference type="Proteomes" id="UP000054928"/>
    </source>
</evidence>
<dbReference type="OMA" id="WRHIAYL"/>